<keyword evidence="3" id="KW-0378">Hydrolase</keyword>
<evidence type="ECO:0000256" key="4">
    <source>
        <dbReference type="ARBA" id="ARBA00022825"/>
    </source>
</evidence>
<dbReference type="EMBL" id="JRMQ02000012">
    <property type="protein sequence ID" value="TLE00414.1"/>
    <property type="molecule type" value="Genomic_DNA"/>
</dbReference>
<dbReference type="GO" id="GO:0006508">
    <property type="term" value="P:proteolysis"/>
    <property type="evidence" value="ECO:0007669"/>
    <property type="project" value="UniProtKB-KW"/>
</dbReference>
<comment type="caution">
    <text evidence="7">The sequence shown here is derived from an EMBL/GenBank/DDBJ whole genome shotgun (WGS) entry which is preliminary data.</text>
</comment>
<reference evidence="7 8" key="1">
    <citation type="journal article" date="2014" name="Genome Announc.">
        <title>Draft genome sequences of eight enterohepatic helicobacter species isolated from both laboratory and wild rodents.</title>
        <authorList>
            <person name="Sheh A."/>
            <person name="Shen Z."/>
            <person name="Fox J.G."/>
        </authorList>
    </citation>
    <scope>NUCLEOTIDE SEQUENCE [LARGE SCALE GENOMIC DNA]</scope>
    <source>
        <strain evidence="7 8">MIT 01-6451</strain>
    </source>
</reference>
<dbReference type="InterPro" id="IPR004635">
    <property type="entry name" value="Pept_S49_SppA"/>
</dbReference>
<keyword evidence="5" id="KW-0472">Membrane</keyword>
<name>A0A4U8TJT8_9HELI</name>
<evidence type="ECO:0000256" key="1">
    <source>
        <dbReference type="ARBA" id="ARBA00008683"/>
    </source>
</evidence>
<dbReference type="RefSeq" id="WP_034363144.1">
    <property type="nucleotide sequence ID" value="NZ_CAJUDB010000024.1"/>
</dbReference>
<evidence type="ECO:0000256" key="5">
    <source>
        <dbReference type="SAM" id="Phobius"/>
    </source>
</evidence>
<dbReference type="AlphaFoldDB" id="A0A4U8TJT8"/>
<evidence type="ECO:0000313" key="8">
    <source>
        <dbReference type="Proteomes" id="UP000029707"/>
    </source>
</evidence>
<keyword evidence="5" id="KW-1133">Transmembrane helix</keyword>
<sequence length="294" mass="32585">MEDLQKLARIFTAPLDFINKYFKVIVFLFIVFLIITPSVSESDSASPNLAKLYLTTPIYESESFAAQIEKIKKNKSIKGVLLIIDSPGGAVGASIEIADMIKSLAQQMPVIAYTQGSMASGSYYAGMYANTIYANRGALIGSIGVIFNGLNIKEMLDKIGIQEQGIKAGAYKEVGTSMRQWSEEERQFIENLIQEQYELFRKDVIEARGSKLKVVDYREFAEGKVFSAHKAAQLGLIDKVGSMQEAIEALKQSAGVDEAIWLKKDKFEAYMDKVLESTSTKILSFIAPKLKAEL</sequence>
<dbReference type="GO" id="GO:0008236">
    <property type="term" value="F:serine-type peptidase activity"/>
    <property type="evidence" value="ECO:0007669"/>
    <property type="project" value="UniProtKB-KW"/>
</dbReference>
<dbReference type="CDD" id="cd07023">
    <property type="entry name" value="S49_Sppa_N_C"/>
    <property type="match status" value="1"/>
</dbReference>
<dbReference type="PANTHER" id="PTHR42987">
    <property type="entry name" value="PEPTIDASE S49"/>
    <property type="match status" value="1"/>
</dbReference>
<dbReference type="InterPro" id="IPR047272">
    <property type="entry name" value="S49_SppA_C"/>
</dbReference>
<evidence type="ECO:0000313" key="7">
    <source>
        <dbReference type="EMBL" id="TLE00414.1"/>
    </source>
</evidence>
<keyword evidence="8" id="KW-1185">Reference proteome</keyword>
<protein>
    <submittedName>
        <fullName evidence="7">Signal peptide peptidase SppA</fullName>
    </submittedName>
</protein>
<gene>
    <name evidence="7" type="primary">sppA</name>
    <name evidence="7" type="ORF">LS65_007950</name>
</gene>
<dbReference type="NCBIfam" id="TIGR00706">
    <property type="entry name" value="SppA_dom"/>
    <property type="match status" value="1"/>
</dbReference>
<dbReference type="InterPro" id="IPR002142">
    <property type="entry name" value="Peptidase_S49"/>
</dbReference>
<proteinExistence type="inferred from homology"/>
<comment type="similarity">
    <text evidence="1">Belongs to the peptidase S49 family.</text>
</comment>
<keyword evidence="4" id="KW-0720">Serine protease</keyword>
<dbReference type="Pfam" id="PF01343">
    <property type="entry name" value="Peptidase_S49"/>
    <property type="match status" value="1"/>
</dbReference>
<dbReference type="PANTHER" id="PTHR42987:SF7">
    <property type="entry name" value="SIGNAL PEPTIDE PEPTIDASE SPPA-RELATED"/>
    <property type="match status" value="1"/>
</dbReference>
<accession>A0A4U8TJT8</accession>
<dbReference type="Proteomes" id="UP000029707">
    <property type="component" value="Unassembled WGS sequence"/>
</dbReference>
<dbReference type="InterPro" id="IPR029045">
    <property type="entry name" value="ClpP/crotonase-like_dom_sf"/>
</dbReference>
<organism evidence="7 8">
    <name type="scientific">Helicobacter japonicus</name>
    <dbReference type="NCBI Taxonomy" id="425400"/>
    <lineage>
        <taxon>Bacteria</taxon>
        <taxon>Pseudomonadati</taxon>
        <taxon>Campylobacterota</taxon>
        <taxon>Epsilonproteobacteria</taxon>
        <taxon>Campylobacterales</taxon>
        <taxon>Helicobacteraceae</taxon>
        <taxon>Helicobacter</taxon>
    </lineage>
</organism>
<keyword evidence="5" id="KW-0812">Transmembrane</keyword>
<feature type="domain" description="Peptidase S49" evidence="6">
    <location>
        <begin position="104"/>
        <end position="256"/>
    </location>
</feature>
<keyword evidence="2" id="KW-0645">Protease</keyword>
<evidence type="ECO:0000259" key="6">
    <source>
        <dbReference type="Pfam" id="PF01343"/>
    </source>
</evidence>
<evidence type="ECO:0000256" key="2">
    <source>
        <dbReference type="ARBA" id="ARBA00022670"/>
    </source>
</evidence>
<dbReference type="OrthoDB" id="9764363at2"/>
<evidence type="ECO:0000256" key="3">
    <source>
        <dbReference type="ARBA" id="ARBA00022801"/>
    </source>
</evidence>
<feature type="transmembrane region" description="Helical" evidence="5">
    <location>
        <begin position="21"/>
        <end position="39"/>
    </location>
</feature>
<dbReference type="Gene3D" id="3.90.226.10">
    <property type="entry name" value="2-enoyl-CoA Hydratase, Chain A, domain 1"/>
    <property type="match status" value="1"/>
</dbReference>
<dbReference type="SUPFAM" id="SSF52096">
    <property type="entry name" value="ClpP/crotonase"/>
    <property type="match status" value="1"/>
</dbReference>
<dbReference type="STRING" id="425400.LS65_08775"/>